<evidence type="ECO:0000256" key="1">
    <source>
        <dbReference type="SAM" id="MobiDB-lite"/>
    </source>
</evidence>
<dbReference type="Gene3D" id="3.30.700.10">
    <property type="entry name" value="Glycoprotein, Type 4 Pilin"/>
    <property type="match status" value="1"/>
</dbReference>
<keyword evidence="2" id="KW-0812">Transmembrane</keyword>
<dbReference type="Pfam" id="PF07963">
    <property type="entry name" value="N_methyl"/>
    <property type="match status" value="1"/>
</dbReference>
<feature type="transmembrane region" description="Helical" evidence="2">
    <location>
        <begin position="12"/>
        <end position="37"/>
    </location>
</feature>
<keyword evidence="2" id="KW-0472">Membrane</keyword>
<keyword evidence="2" id="KW-1133">Transmembrane helix</keyword>
<evidence type="ECO:0000256" key="2">
    <source>
        <dbReference type="SAM" id="Phobius"/>
    </source>
</evidence>
<proteinExistence type="predicted"/>
<dbReference type="AlphaFoldDB" id="A0A7M1VNI3"/>
<reference evidence="3" key="1">
    <citation type="submission" date="2020-08" db="EMBL/GenBank/DDBJ databases">
        <title>Genetic structure, function and evolution of capsule biosynthesis loci in Vibrio parahaemolyticus.</title>
        <authorList>
            <person name="Li L."/>
            <person name="Bian S."/>
        </authorList>
    </citation>
    <scope>NUCLEOTIDE SEQUENCE</scope>
    <source>
        <strain evidence="3">VP240</strain>
    </source>
</reference>
<dbReference type="InterPro" id="IPR045584">
    <property type="entry name" value="Pilin-like"/>
</dbReference>
<accession>A0A7M1VNI3</accession>
<feature type="compositionally biased region" description="Polar residues" evidence="1">
    <location>
        <begin position="81"/>
        <end position="90"/>
    </location>
</feature>
<protein>
    <recommendedName>
        <fullName evidence="4">Prepilin-type N-terminal cleavage/methylation domain-containing protein</fullName>
    </recommendedName>
</protein>
<dbReference type="SUPFAM" id="SSF54523">
    <property type="entry name" value="Pili subunits"/>
    <property type="match status" value="1"/>
</dbReference>
<dbReference type="InterPro" id="IPR012902">
    <property type="entry name" value="N_methyl_site"/>
</dbReference>
<organism evidence="3">
    <name type="scientific">Vibrio parahaemolyticus</name>
    <dbReference type="NCBI Taxonomy" id="670"/>
    <lineage>
        <taxon>Bacteria</taxon>
        <taxon>Pseudomonadati</taxon>
        <taxon>Pseudomonadota</taxon>
        <taxon>Gammaproteobacteria</taxon>
        <taxon>Vibrionales</taxon>
        <taxon>Vibrionaceae</taxon>
        <taxon>Vibrio</taxon>
    </lineage>
</organism>
<evidence type="ECO:0008006" key="4">
    <source>
        <dbReference type="Google" id="ProtNLM"/>
    </source>
</evidence>
<dbReference type="EMBL" id="MT898057">
    <property type="protein sequence ID" value="QOS16638.1"/>
    <property type="molecule type" value="Genomic_DNA"/>
</dbReference>
<name>A0A7M1VNI3_VIBPH</name>
<evidence type="ECO:0000313" key="3">
    <source>
        <dbReference type="EMBL" id="QOS16638.1"/>
    </source>
</evidence>
<feature type="region of interest" description="Disordered" evidence="1">
    <location>
        <begin position="78"/>
        <end position="97"/>
    </location>
</feature>
<gene>
    <name evidence="3" type="ORF">VP240_00016</name>
</gene>
<sequence length="145" mass="16541">MMSASNMKGYRGFTLIELLIVIVIMALSTGIVAPNLYRQYQKMTQLSELSTLEAQLRMLGQKAFYQRRSITVSFEGKQMSWGPNTDNQENGLEDEPQESMHSKGFEYLFAAPQRVIFNADGNPDVRQLVVVINEIEREIDVPTIY</sequence>
<dbReference type="PROSITE" id="PS00409">
    <property type="entry name" value="PROKAR_NTER_METHYL"/>
    <property type="match status" value="1"/>
</dbReference>
<dbReference type="NCBIfam" id="TIGR02532">
    <property type="entry name" value="IV_pilin_GFxxxE"/>
    <property type="match status" value="1"/>
</dbReference>